<gene>
    <name evidence="1" type="ORF">HPLM_LOCUS1951</name>
</gene>
<evidence type="ECO:0000313" key="3">
    <source>
        <dbReference type="WBParaSite" id="HPLM_0000195301-mRNA-1"/>
    </source>
</evidence>
<dbReference type="EMBL" id="UZAF01003172">
    <property type="protein sequence ID" value="VDO12189.1"/>
    <property type="molecule type" value="Genomic_DNA"/>
</dbReference>
<reference evidence="3" key="1">
    <citation type="submission" date="2017-02" db="UniProtKB">
        <authorList>
            <consortium name="WormBaseParasite"/>
        </authorList>
    </citation>
    <scope>IDENTIFICATION</scope>
</reference>
<accession>A0A0N4VXD3</accession>
<reference evidence="1 2" key="2">
    <citation type="submission" date="2018-11" db="EMBL/GenBank/DDBJ databases">
        <authorList>
            <consortium name="Pathogen Informatics"/>
        </authorList>
    </citation>
    <scope>NUCLEOTIDE SEQUENCE [LARGE SCALE GENOMIC DNA]</scope>
    <source>
        <strain evidence="1 2">MHpl1</strain>
    </source>
</reference>
<dbReference type="Proteomes" id="UP000268014">
    <property type="component" value="Unassembled WGS sequence"/>
</dbReference>
<name>A0A0N4VXD3_HAEPC</name>
<dbReference type="AlphaFoldDB" id="A0A0N4VXD3"/>
<organism evidence="3">
    <name type="scientific">Haemonchus placei</name>
    <name type="common">Barber's pole worm</name>
    <dbReference type="NCBI Taxonomy" id="6290"/>
    <lineage>
        <taxon>Eukaryota</taxon>
        <taxon>Metazoa</taxon>
        <taxon>Ecdysozoa</taxon>
        <taxon>Nematoda</taxon>
        <taxon>Chromadorea</taxon>
        <taxon>Rhabditida</taxon>
        <taxon>Rhabditina</taxon>
        <taxon>Rhabditomorpha</taxon>
        <taxon>Strongyloidea</taxon>
        <taxon>Trichostrongylidae</taxon>
        <taxon>Haemonchus</taxon>
    </lineage>
</organism>
<evidence type="ECO:0000313" key="1">
    <source>
        <dbReference type="EMBL" id="VDO12189.1"/>
    </source>
</evidence>
<sequence>MGQYRVPHLCCRYSRGTGSRRPSYRDLLRHRLPRQAALPQDCIHTPQPSMSPNKVQLHNQFCRSTATLTDCIYLKSCKCSS</sequence>
<protein>
    <submittedName>
        <fullName evidence="3">Ovule protein</fullName>
    </submittedName>
</protein>
<evidence type="ECO:0000313" key="2">
    <source>
        <dbReference type="Proteomes" id="UP000268014"/>
    </source>
</evidence>
<keyword evidence="2" id="KW-1185">Reference proteome</keyword>
<proteinExistence type="predicted"/>
<dbReference type="WBParaSite" id="HPLM_0000195301-mRNA-1">
    <property type="protein sequence ID" value="HPLM_0000195301-mRNA-1"/>
    <property type="gene ID" value="HPLM_0000195301"/>
</dbReference>